<dbReference type="PIR" id="T04819">
    <property type="entry name" value="T04819"/>
</dbReference>
<dbReference type="PANTHER" id="PTHR35495:SF12">
    <property type="entry name" value="(RAPE) HYPOTHETICAL PROTEIN"/>
    <property type="match status" value="1"/>
</dbReference>
<protein>
    <submittedName>
        <fullName evidence="3">Uncharacterized protein AT4g26960</fullName>
    </submittedName>
    <submittedName>
        <fullName evidence="2">Uncharacterized protein F10M23.300</fullName>
    </submittedName>
</protein>
<proteinExistence type="predicted"/>
<organism evidence="2">
    <name type="scientific">Arabidopsis thaliana</name>
    <name type="common">Mouse-ear cress</name>
    <dbReference type="NCBI Taxonomy" id="3702"/>
    <lineage>
        <taxon>Eukaryota</taxon>
        <taxon>Viridiplantae</taxon>
        <taxon>Streptophyta</taxon>
        <taxon>Embryophyta</taxon>
        <taxon>Tracheophyta</taxon>
        <taxon>Spermatophyta</taxon>
        <taxon>Magnoliopsida</taxon>
        <taxon>eudicotyledons</taxon>
        <taxon>Gunneridae</taxon>
        <taxon>Pentapetalae</taxon>
        <taxon>rosids</taxon>
        <taxon>malvids</taxon>
        <taxon>Brassicales</taxon>
        <taxon>Brassicaceae</taxon>
        <taxon>Camelineae</taxon>
        <taxon>Arabidopsis</taxon>
    </lineage>
</organism>
<dbReference type="EMBL" id="AL161566">
    <property type="protein sequence ID" value="CAB79551.1"/>
    <property type="molecule type" value="Genomic_DNA"/>
</dbReference>
<reference evidence="3" key="4">
    <citation type="submission" date="2000-03" db="EMBL/GenBank/DDBJ databases">
        <authorList>
            <person name="Lecharny A."/>
            <person name="Chefdor F."/>
            <person name="Krivitzky M."/>
            <person name="Kreis M."/>
            <person name="Mewes H.W."/>
            <person name="Lemcke K."/>
            <person name="Mayer K.F.X."/>
        </authorList>
    </citation>
    <scope>NUCLEOTIDE SEQUENCE</scope>
</reference>
<reference key="1">
    <citation type="journal article" date="1999" name="Nature">
        <title>Sequence and analysis of chromosome 4 of the plant Arabidopsis thaliana.</title>
        <authorList>
            <consortium name="EU"/>
            <consortium name="CSHL and WU Arabidopsis Sequencing Project"/>
            <person name="Mayer K."/>
            <person name="Schuller C."/>
            <person name="Wambutt R."/>
            <person name="Murphy G."/>
            <person name="Volckaert G."/>
            <person name="Pohl T."/>
            <person name="Dusterhoft A."/>
            <person name="Stiekema W."/>
            <person name="Entian K.D."/>
            <person name="Terryn N."/>
            <person name="Harris B."/>
            <person name="Ansorge W."/>
            <person name="Brandt P."/>
            <person name="Grivell L."/>
            <person name="Rieger M."/>
            <person name="Weichselgartner M."/>
            <person name="de Simone V."/>
            <person name="Obermaier B."/>
            <person name="Mache R."/>
            <person name="Muller M."/>
            <person name="Kreis M."/>
            <person name="Delseny M."/>
            <person name="Puigdomenech P."/>
            <person name="Watson M."/>
            <person name="Schmidtheini T."/>
            <person name="Reichert B."/>
            <person name="Portatelle D."/>
            <person name="Perez-Alonso M."/>
            <person name="Boutry M."/>
            <person name="Bancroft I."/>
            <person name="Vos P."/>
            <person name="Hoheisel J."/>
            <person name="Zimmermann W."/>
            <person name="Wedler H."/>
            <person name="Ridley P."/>
            <person name="Langham S.A."/>
            <person name="McCullagh B."/>
            <person name="Bilham L."/>
            <person name="Robben J."/>
            <person name="Van der Schueren J."/>
            <person name="Grymonprez B."/>
            <person name="Chuang Y.J."/>
            <person name="Vandenbussche F."/>
            <person name="Braeken M."/>
            <person name="Weltjens I."/>
            <person name="Voet M."/>
            <person name="Bastiaens I."/>
            <person name="Aert R."/>
            <person name="Defoor E."/>
            <person name="Weitzenegger T."/>
            <person name="Bothe G."/>
            <person name="Ramsperger U."/>
            <person name="Hilbert H."/>
            <person name="Braun M."/>
            <person name="Holzer E."/>
            <person name="Brandt A."/>
            <person name="Peters S."/>
            <person name="van Staveren M."/>
            <person name="Dirske W."/>
            <person name="Mooijman P."/>
            <person name="Klein Lankhorst R."/>
            <person name="Rose M."/>
            <person name="Hauf J."/>
            <person name="Kotter P."/>
            <person name="Berneiser S."/>
            <person name="Hempel S."/>
            <person name="Feldpausch M."/>
            <person name="Lamberth S."/>
            <person name="Van den Daele H."/>
            <person name="De Keyser A."/>
            <person name="Buysshaert C."/>
            <person name="Gielen J."/>
            <person name="Villarroel R."/>
            <person name="De Clercq R."/>
            <person name="Van Montagu M."/>
            <person name="Rogers J."/>
            <person name="Cronin A."/>
            <person name="Quail M."/>
            <person name="Bray-Allen S."/>
            <person name="Clark L."/>
            <person name="Doggett J."/>
            <person name="Hall S."/>
            <person name="Kay M."/>
            <person name="Lennard N."/>
            <person name="McLay K."/>
            <person name="Mayes R."/>
            <person name="Pettett A."/>
            <person name="Rajandream M.A."/>
            <person name="Lyne M."/>
            <person name="Benes V."/>
            <person name="Rechmann S."/>
            <person name="Borkova D."/>
            <person name="Blocker H."/>
            <person name="Scharfe M."/>
            <person name="Grimm M."/>
            <person name="Lohnert T.H."/>
            <person name="Dose S."/>
            <person name="de Haan M."/>
            <person name="Maarse A."/>
            <person name="Schafer M."/>
            <person name="Muller-Auer S."/>
            <person name="Gabel C."/>
            <person name="Fuchs M."/>
            <person name="Fartmann B."/>
            <person name="Granderath K."/>
            <person name="Dauner D."/>
            <person name="Herzl A."/>
            <person name="Neumann S."/>
            <person name="Argiriou A."/>
            <person name="Vitale D."/>
            <person name="Liguori R."/>
            <person name="Piravandi E."/>
            <person name="Massenet O."/>
            <person name="Quigley F."/>
            <person name="Clabauld G."/>
            <person name="Mundlein A."/>
            <person name="Felber R."/>
            <person name="Schnabl S."/>
            <person name="Hiller R."/>
            <person name="Schmidt W."/>
            <person name="Lecharny A."/>
            <person name="Aubourg S."/>
            <person name="Chefdor F."/>
            <person name="Cooke R."/>
            <person name="Berger C."/>
            <person name="Montfort A."/>
            <person name="Casacuberta E."/>
            <person name="Gibbons T."/>
            <person name="Weber N."/>
            <person name="Vandenbol M."/>
            <person name="Bargues M."/>
            <person name="Terol J."/>
            <person name="Torres A."/>
            <person name="Perez-Perez A."/>
            <person name="Purnelle B."/>
            <person name="Bent E."/>
            <person name="Johnson S."/>
            <person name="Tacon D."/>
            <person name="Jesse T."/>
            <person name="Heijnen L."/>
            <person name="Schwarz S."/>
            <person name="Scholler P."/>
            <person name="Heber S."/>
            <person name="Francs P."/>
            <person name="Bielke C."/>
            <person name="Frishman D."/>
            <person name="Haase D."/>
            <person name="Lemcke K."/>
            <person name="Mewes H.W."/>
            <person name="Stocker S."/>
            <person name="Zaccaria P."/>
            <person name="Bevan M."/>
            <person name="Wilson R.K."/>
            <person name="de la Bastide M."/>
            <person name="Habermann K."/>
            <person name="Parnell L."/>
            <person name="Dedhia N."/>
            <person name="Gnoj L."/>
            <person name="Schutz K."/>
            <person name="Huang E."/>
            <person name="Spiegel L."/>
            <person name="Sehkon M."/>
            <person name="Murray J."/>
            <person name="Sheet P."/>
            <person name="Cordes M."/>
            <person name="Abu-Threideh J."/>
            <person name="Stoneking T."/>
            <person name="Kalicki J."/>
            <person name="Graves T."/>
            <person name="Harmon G."/>
            <person name="Edwards J."/>
            <person name="Latreille P."/>
            <person name="Courtney L."/>
            <person name="Cloud J."/>
            <person name="Abbott A."/>
            <person name="Scott K."/>
            <person name="Johnson D."/>
            <person name="Minx P."/>
            <person name="Bentley D."/>
            <person name="Fulton B."/>
            <person name="Miller N."/>
            <person name="Greco T."/>
            <person name="Kemp K."/>
            <person name="Kramer J."/>
            <person name="Fulton L."/>
            <person name="Mardis E."/>
            <person name="Dante M."/>
            <person name="Pepin K."/>
            <person name="Hillier L."/>
            <person name="Nelson J."/>
            <person name="Spieth J."/>
            <person name="Ryan E."/>
            <person name="Andrews S."/>
            <person name="Geisel C."/>
            <person name="Layman D."/>
            <person name="Du H."/>
            <person name="Ali J."/>
            <person name="Berghoff A."/>
            <person name="Jones K."/>
            <person name="Drone K."/>
            <person name="Cotton M."/>
            <person name="Joshu C."/>
            <person name="Antonoiu B."/>
            <person name="Zidanic M."/>
            <person name="Strong C."/>
            <person name="Sun H."/>
            <person name="Lamar B."/>
            <person name="Yordan C."/>
            <person name="Ma P."/>
            <person name="Zhong J."/>
            <person name="Preston R."/>
            <person name="Vil D."/>
            <person name="Shekher M."/>
            <person name="Matero A."/>
            <person name="Shah R."/>
            <person name="Swaby I.K."/>
            <person name="O'Shaughnessy A."/>
            <person name="Rodriguez M."/>
            <person name="Hoffmann J."/>
            <person name="Till S."/>
            <person name="Granat S."/>
            <person name="Shohdy N."/>
            <person name="Hasegawa A."/>
            <person name="Hameed A."/>
            <person name="Lodhi M."/>
            <person name="Johnson A."/>
            <person name="Chen E."/>
            <person name="Marra M."/>
            <person name="Martienssen R."/>
            <person name="McCombie W.R."/>
        </authorList>
    </citation>
    <scope>NUCLEOTIDE SEQUENCE [LARGE SCALE GENOMIC DNA]</scope>
    <source>
        <strain>cv. Columbia</strain>
    </source>
</reference>
<dbReference type="EMBL" id="AL035440">
    <property type="protein sequence ID" value="CAB36542.1"/>
    <property type="molecule type" value="Genomic_DNA"/>
</dbReference>
<reference evidence="2" key="2">
    <citation type="submission" date="1999-02" db="EMBL/GenBank/DDBJ databases">
        <authorList>
            <person name="Bevan M."/>
            <person name="Lecharny A."/>
            <person name="Chefdor F."/>
            <person name="Krivitzky M."/>
            <person name="Kreis M."/>
            <person name="Hoheisel J."/>
            <person name="Mewes H.W."/>
            <person name="Mayer K.F.X."/>
            <person name="Schueller C."/>
        </authorList>
    </citation>
    <scope>NUCLEOTIDE SEQUENCE</scope>
</reference>
<feature type="region of interest" description="Disordered" evidence="1">
    <location>
        <begin position="68"/>
        <end position="94"/>
    </location>
</feature>
<gene>
    <name evidence="2" type="primary">F10M23.300</name>
    <name evidence="3" type="ordered locus">At4g26960</name>
</gene>
<dbReference type="ExpressionAtlas" id="Q9SZ35">
    <property type="expression patterns" value="baseline and differential"/>
</dbReference>
<accession>Q9SZ35</accession>
<dbReference type="AlphaFoldDB" id="Q9SZ35"/>
<evidence type="ECO:0000313" key="2">
    <source>
        <dbReference type="EMBL" id="CAB36542.1"/>
    </source>
</evidence>
<feature type="compositionally biased region" description="Low complexity" evidence="1">
    <location>
        <begin position="73"/>
        <end position="88"/>
    </location>
</feature>
<name>Q9SZ35_ARATH</name>
<reference evidence="2" key="3">
    <citation type="submission" date="1999-05" db="EMBL/GenBank/DDBJ databases">
        <authorList>
            <person name="EU Arabidopsis sequencing project"/>
        </authorList>
    </citation>
    <scope>NUCLEOTIDE SEQUENCE</scope>
</reference>
<sequence>MNCSPIESAPSGSKRIRPGNGSLTILFYTMKGISRSPVRRNDGFHRYMKPGALAQIRNARINNARSNFPLTRSLSDPVDPPSSSSESPIAATPQTITMDQMPHLLSKIYGPYRIAARYVSENGDEDSRLNRKMRVRSDNIIGKQDFQEDDVWDVLQSSSKIFKKIKAVKNS</sequence>
<evidence type="ECO:0000313" key="3">
    <source>
        <dbReference type="EMBL" id="CAB79551.1"/>
    </source>
</evidence>
<evidence type="ECO:0000256" key="1">
    <source>
        <dbReference type="SAM" id="MobiDB-lite"/>
    </source>
</evidence>
<dbReference type="PANTHER" id="PTHR35495">
    <property type="entry name" value="OS06G0679600 PROTEIN"/>
    <property type="match status" value="1"/>
</dbReference>